<dbReference type="InterPro" id="IPR048335">
    <property type="entry name" value="Pellino_RING"/>
</dbReference>
<protein>
    <recommendedName>
        <fullName evidence="8">Pellino</fullName>
    </recommendedName>
</protein>
<dbReference type="Proteomes" id="UP000186922">
    <property type="component" value="Unassembled WGS sequence"/>
</dbReference>
<dbReference type="EMBL" id="BDGG01000011">
    <property type="protein sequence ID" value="GAV04631.1"/>
    <property type="molecule type" value="Genomic_DNA"/>
</dbReference>
<gene>
    <name evidence="6" type="primary">RvY_14891-1</name>
    <name evidence="6" type="synonym">RvY_14891.1</name>
    <name evidence="6" type="ORF">RvY_14891</name>
</gene>
<evidence type="ECO:0000313" key="6">
    <source>
        <dbReference type="EMBL" id="GAV04631.1"/>
    </source>
</evidence>
<feature type="domain" description="Pellino RING" evidence="5">
    <location>
        <begin position="310"/>
        <end position="451"/>
    </location>
</feature>
<dbReference type="GO" id="GO:0000209">
    <property type="term" value="P:protein polyubiquitination"/>
    <property type="evidence" value="ECO:0007669"/>
    <property type="project" value="InterPro"/>
</dbReference>
<dbReference type="STRING" id="947166.A0A1D1VUE5"/>
<dbReference type="PANTHER" id="PTHR12098">
    <property type="entry name" value="E3 UBIQUITIN-PROTEIN LIGASE PELLINO-RELATED"/>
    <property type="match status" value="1"/>
</dbReference>
<evidence type="ECO:0000256" key="1">
    <source>
        <dbReference type="ARBA" id="ARBA00005639"/>
    </source>
</evidence>
<comment type="similarity">
    <text evidence="1">Belongs to the pellino family.</text>
</comment>
<evidence type="ECO:0008006" key="8">
    <source>
        <dbReference type="Google" id="ProtNLM"/>
    </source>
</evidence>
<dbReference type="PANTHER" id="PTHR12098:SF2">
    <property type="entry name" value="PROTEIN PELLINO"/>
    <property type="match status" value="1"/>
</dbReference>
<proteinExistence type="inferred from homology"/>
<feature type="region of interest" description="Disordered" evidence="3">
    <location>
        <begin position="23"/>
        <end position="63"/>
    </location>
</feature>
<evidence type="ECO:0000259" key="4">
    <source>
        <dbReference type="Pfam" id="PF04710"/>
    </source>
</evidence>
<name>A0A1D1VUE5_RAMVA</name>
<evidence type="ECO:0000313" key="7">
    <source>
        <dbReference type="Proteomes" id="UP000186922"/>
    </source>
</evidence>
<keyword evidence="7" id="KW-1185">Reference proteome</keyword>
<dbReference type="InterPro" id="IPR006800">
    <property type="entry name" value="Pellino_fam"/>
</dbReference>
<accession>A0A1D1VUE5</accession>
<feature type="region of interest" description="Disordered" evidence="3">
    <location>
        <begin position="130"/>
        <end position="149"/>
    </location>
</feature>
<organism evidence="6 7">
    <name type="scientific">Ramazzottius varieornatus</name>
    <name type="common">Water bear</name>
    <name type="synonym">Tardigrade</name>
    <dbReference type="NCBI Taxonomy" id="947166"/>
    <lineage>
        <taxon>Eukaryota</taxon>
        <taxon>Metazoa</taxon>
        <taxon>Ecdysozoa</taxon>
        <taxon>Tardigrada</taxon>
        <taxon>Eutardigrada</taxon>
        <taxon>Parachela</taxon>
        <taxon>Hypsibioidea</taxon>
        <taxon>Ramazzottiidae</taxon>
        <taxon>Ramazzottius</taxon>
    </lineage>
</organism>
<dbReference type="AlphaFoldDB" id="A0A1D1VUE5"/>
<comment type="caution">
    <text evidence="6">The sequence shown here is derived from an EMBL/GenBank/DDBJ whole genome shotgun (WGS) entry which is preliminary data.</text>
</comment>
<dbReference type="OrthoDB" id="8801906at2759"/>
<keyword evidence="2" id="KW-0597">Phosphoprotein</keyword>
<sequence>MENNRTEDDFYGQLIVLGYNGSETVPYQQNGQGGGPSSASSSQMISTRHTLRRKASPNGVIPSTKHYVVADPASSASMRDRRHFVSFVKSRTETLIQEYQADNFTDMFQIGRSTDKPIDVTVKDTRCTDADGEEMPADHRNVPGSKNCGGETSLIPPHRDSTISRFACRVLVNRTSYPVPRVFAAGFDNHRNICLGEKAPKWLTESGMDGLTTNGVLLWHPPSWGRLVHGSEAQNSTWCQWLEVSVRGAILTLRSSRSAKTRGHLLASECNVVRDGSLIDLCGVTLLFRTKEGLDNSPTTKELDERLASMNADRPQCPVGMNTLVIPRQRNAVAVKSATDQPYIYMTCGHVQGRHGWGEQPNKLKKCPICFKDGSIVRMCMGMEPAFYVGKDVTPTHAFNPCGHIANFETLDYWSKIPFPHEASAFKPVGAACPFCITLLDAKSPIVRIIFP</sequence>
<feature type="domain" description="Pellino FHA" evidence="4">
    <location>
        <begin position="7"/>
        <end position="305"/>
    </location>
</feature>
<dbReference type="InterPro" id="IPR048334">
    <property type="entry name" value="Pellino_FHA"/>
</dbReference>
<evidence type="ECO:0000256" key="3">
    <source>
        <dbReference type="SAM" id="MobiDB-lite"/>
    </source>
</evidence>
<dbReference type="GO" id="GO:0061630">
    <property type="term" value="F:ubiquitin protein ligase activity"/>
    <property type="evidence" value="ECO:0007669"/>
    <property type="project" value="InterPro"/>
</dbReference>
<dbReference type="Pfam" id="PF20723">
    <property type="entry name" value="Pellino_RING"/>
    <property type="match status" value="1"/>
</dbReference>
<evidence type="ECO:0000256" key="2">
    <source>
        <dbReference type="ARBA" id="ARBA00022553"/>
    </source>
</evidence>
<dbReference type="Pfam" id="PF04710">
    <property type="entry name" value="Pellino_FHA"/>
    <property type="match status" value="1"/>
</dbReference>
<reference evidence="6 7" key="1">
    <citation type="journal article" date="2016" name="Nat. Commun.">
        <title>Extremotolerant tardigrade genome and improved radiotolerance of human cultured cells by tardigrade-unique protein.</title>
        <authorList>
            <person name="Hashimoto T."/>
            <person name="Horikawa D.D."/>
            <person name="Saito Y."/>
            <person name="Kuwahara H."/>
            <person name="Kozuka-Hata H."/>
            <person name="Shin-I T."/>
            <person name="Minakuchi Y."/>
            <person name="Ohishi K."/>
            <person name="Motoyama A."/>
            <person name="Aizu T."/>
            <person name="Enomoto A."/>
            <person name="Kondo K."/>
            <person name="Tanaka S."/>
            <person name="Hara Y."/>
            <person name="Koshikawa S."/>
            <person name="Sagara H."/>
            <person name="Miura T."/>
            <person name="Yokobori S."/>
            <person name="Miyagawa K."/>
            <person name="Suzuki Y."/>
            <person name="Kubo T."/>
            <person name="Oyama M."/>
            <person name="Kohara Y."/>
            <person name="Fujiyama A."/>
            <person name="Arakawa K."/>
            <person name="Katayama T."/>
            <person name="Toyoda A."/>
            <person name="Kunieda T."/>
        </authorList>
    </citation>
    <scope>NUCLEOTIDE SEQUENCE [LARGE SCALE GENOMIC DNA]</scope>
    <source>
        <strain evidence="6 7">YOKOZUNA-1</strain>
    </source>
</reference>
<dbReference type="GO" id="GO:0008592">
    <property type="term" value="P:regulation of Toll signaling pathway"/>
    <property type="evidence" value="ECO:0007669"/>
    <property type="project" value="InterPro"/>
</dbReference>
<evidence type="ECO:0000259" key="5">
    <source>
        <dbReference type="Pfam" id="PF20723"/>
    </source>
</evidence>